<dbReference type="GO" id="GO:0035239">
    <property type="term" value="P:tube morphogenesis"/>
    <property type="evidence" value="ECO:0007669"/>
    <property type="project" value="UniProtKB-ARBA"/>
</dbReference>
<feature type="disulfide bond" evidence="14">
    <location>
        <begin position="619"/>
        <end position="628"/>
    </location>
</feature>
<dbReference type="FunFam" id="2.10.25.10:FF:000117">
    <property type="entry name" value="Delta-like protein"/>
    <property type="match status" value="1"/>
</dbReference>
<keyword evidence="12 14" id="KW-1015">Disulfide bond</keyword>
<feature type="disulfide bond" evidence="14">
    <location>
        <begin position="440"/>
        <end position="449"/>
    </location>
</feature>
<feature type="domain" description="EGF-like" evidence="19">
    <location>
        <begin position="452"/>
        <end position="487"/>
    </location>
</feature>
<dbReference type="Pfam" id="PF00008">
    <property type="entry name" value="EGF"/>
    <property type="match status" value="3"/>
</dbReference>
<dbReference type="Proteomes" id="UP000504632">
    <property type="component" value="Chromosome 4"/>
</dbReference>
<evidence type="ECO:0000256" key="2">
    <source>
        <dbReference type="ARBA" id="ARBA00022473"/>
    </source>
</evidence>
<evidence type="ECO:0000313" key="22">
    <source>
        <dbReference type="RefSeq" id="XP_030628483.1"/>
    </source>
</evidence>
<dbReference type="InterPro" id="IPR018097">
    <property type="entry name" value="EGF_Ca-bd_CS"/>
</dbReference>
<evidence type="ECO:0000256" key="14">
    <source>
        <dbReference type="PROSITE-ProRule" id="PRU00076"/>
    </source>
</evidence>
<comment type="caution">
    <text evidence="14">Lacks conserved residue(s) required for the propagation of feature annotation.</text>
</comment>
<dbReference type="Pfam" id="PF12661">
    <property type="entry name" value="hEGF"/>
    <property type="match status" value="4"/>
</dbReference>
<feature type="domain" description="EGF-like" evidence="19">
    <location>
        <begin position="414"/>
        <end position="450"/>
    </location>
</feature>
<dbReference type="FunFam" id="2.10.25.10:FF:000095">
    <property type="entry name" value="Notch, isoform B"/>
    <property type="match status" value="1"/>
</dbReference>
<dbReference type="InterPro" id="IPR000152">
    <property type="entry name" value="EGF-type_Asp/Asn_hydroxyl_site"/>
</dbReference>
<dbReference type="SUPFAM" id="SSF57184">
    <property type="entry name" value="Growth factor receptor domain"/>
    <property type="match status" value="2"/>
</dbReference>
<dbReference type="InterPro" id="IPR051022">
    <property type="entry name" value="Notch_Cell-Fate_Det"/>
</dbReference>
<feature type="domain" description="EGF-like" evidence="19">
    <location>
        <begin position="489"/>
        <end position="525"/>
    </location>
</feature>
<dbReference type="GO" id="GO:1901222">
    <property type="term" value="P:regulation of non-canonical NF-kappaB signal transduction"/>
    <property type="evidence" value="ECO:0007669"/>
    <property type="project" value="UniProtKB-ARBA"/>
</dbReference>
<dbReference type="PRINTS" id="PR00010">
    <property type="entry name" value="EGFBLOOD"/>
</dbReference>
<evidence type="ECO:0000256" key="8">
    <source>
        <dbReference type="ARBA" id="ARBA00022843"/>
    </source>
</evidence>
<dbReference type="InterPro" id="IPR011651">
    <property type="entry name" value="Notch_ligand_N"/>
</dbReference>
<dbReference type="InterPro" id="IPR013032">
    <property type="entry name" value="EGF-like_CS"/>
</dbReference>
<comment type="subcellular location">
    <subcellularLocation>
        <location evidence="1 16">Membrane</location>
        <topology evidence="1 16">Single-pass type I membrane protein</topology>
    </subcellularLocation>
</comment>
<evidence type="ECO:0000256" key="13">
    <source>
        <dbReference type="ARBA" id="ARBA00023180"/>
    </source>
</evidence>
<dbReference type="RefSeq" id="XP_030628483.1">
    <property type="nucleotide sequence ID" value="XM_030772623.1"/>
</dbReference>
<dbReference type="PROSITE" id="PS01186">
    <property type="entry name" value="EGF_2"/>
    <property type="match status" value="11"/>
</dbReference>
<feature type="domain" description="EGF-like" evidence="19">
    <location>
        <begin position="376"/>
        <end position="412"/>
    </location>
</feature>
<dbReference type="Pfam" id="PF25024">
    <property type="entry name" value="EGF_TEN"/>
    <property type="match status" value="1"/>
</dbReference>
<feature type="disulfide bond" evidence="14">
    <location>
        <begin position="402"/>
        <end position="411"/>
    </location>
</feature>
<feature type="disulfide bond" evidence="14">
    <location>
        <begin position="477"/>
        <end position="486"/>
    </location>
</feature>
<feature type="disulfide bond" evidence="14">
    <location>
        <begin position="326"/>
        <end position="335"/>
    </location>
</feature>
<feature type="transmembrane region" description="Helical" evidence="17">
    <location>
        <begin position="1079"/>
        <end position="1103"/>
    </location>
</feature>
<keyword evidence="6 16" id="KW-0677">Repeat</keyword>
<evidence type="ECO:0000259" key="20">
    <source>
        <dbReference type="PROSITE" id="PS51051"/>
    </source>
</evidence>
<dbReference type="FunFam" id="2.10.25.10:FF:000472">
    <property type="entry name" value="Uncharacterized protein, isoform A"/>
    <property type="match status" value="2"/>
</dbReference>
<evidence type="ECO:0000256" key="15">
    <source>
        <dbReference type="PROSITE-ProRule" id="PRU00377"/>
    </source>
</evidence>
<dbReference type="GO" id="GO:0048568">
    <property type="term" value="P:embryonic organ development"/>
    <property type="evidence" value="ECO:0007669"/>
    <property type="project" value="UniProtKB-ARBA"/>
</dbReference>
<dbReference type="GO" id="GO:0031017">
    <property type="term" value="P:exocrine pancreas development"/>
    <property type="evidence" value="ECO:0007669"/>
    <property type="project" value="UniProtKB-ARBA"/>
</dbReference>
<dbReference type="GO" id="GO:0045197">
    <property type="term" value="P:establishment or maintenance of epithelial cell apical/basal polarity"/>
    <property type="evidence" value="ECO:0007669"/>
    <property type="project" value="TreeGrafter"/>
</dbReference>
<dbReference type="GO" id="GO:0007219">
    <property type="term" value="P:Notch signaling pathway"/>
    <property type="evidence" value="ECO:0007669"/>
    <property type="project" value="UniProtKB-KW"/>
</dbReference>
<evidence type="ECO:0000256" key="18">
    <source>
        <dbReference type="SAM" id="SignalP"/>
    </source>
</evidence>
<dbReference type="PROSITE" id="PS50026">
    <property type="entry name" value="EGF_3"/>
    <property type="match status" value="14"/>
</dbReference>
<dbReference type="FunFam" id="2.10.25.10:FF:000148">
    <property type="entry name" value="Delta-like protein"/>
    <property type="match status" value="1"/>
</dbReference>
<dbReference type="GO" id="GO:0005509">
    <property type="term" value="F:calcium ion binding"/>
    <property type="evidence" value="ECO:0007669"/>
    <property type="project" value="InterPro"/>
</dbReference>
<keyword evidence="9" id="KW-0914">Notch signaling pathway</keyword>
<keyword evidence="7" id="KW-0221">Differentiation</keyword>
<evidence type="ECO:0000256" key="5">
    <source>
        <dbReference type="ARBA" id="ARBA00022729"/>
    </source>
</evidence>
<proteinExistence type="predicted"/>
<dbReference type="InterPro" id="IPR001881">
    <property type="entry name" value="EGF-like_Ca-bd_dom"/>
</dbReference>
<dbReference type="FunFam" id="2.10.25.10:FF:000146">
    <property type="entry name" value="Putative neurogenic locus notch"/>
    <property type="match status" value="1"/>
</dbReference>
<feature type="disulfide bond" evidence="14">
    <location>
        <begin position="515"/>
        <end position="524"/>
    </location>
</feature>
<dbReference type="InParanoid" id="A0A6J2V9M4"/>
<dbReference type="InterPro" id="IPR001007">
    <property type="entry name" value="VWF_dom"/>
</dbReference>
<evidence type="ECO:0000256" key="11">
    <source>
        <dbReference type="ARBA" id="ARBA00023136"/>
    </source>
</evidence>
<keyword evidence="21" id="KW-1185">Reference proteome</keyword>
<dbReference type="GO" id="GO:0030182">
    <property type="term" value="P:neuron differentiation"/>
    <property type="evidence" value="ECO:0007669"/>
    <property type="project" value="UniProtKB-ARBA"/>
</dbReference>
<dbReference type="PRINTS" id="PR01983">
    <property type="entry name" value="NOTCH"/>
</dbReference>
<dbReference type="GO" id="GO:0060218">
    <property type="term" value="P:hematopoietic stem cell differentiation"/>
    <property type="evidence" value="ECO:0007669"/>
    <property type="project" value="UniProtKB-ARBA"/>
</dbReference>
<evidence type="ECO:0000256" key="17">
    <source>
        <dbReference type="SAM" id="Phobius"/>
    </source>
</evidence>
<keyword evidence="2 16" id="KW-0217">Developmental protein</keyword>
<sequence length="1232" mass="134527">MWSYLGSCFLTACLLLTLCVKVSQSSGYFLLQLVSVENESGELASGECCDGTRSPQDSRCSQDECDTYLKVCLKEYQVEVTTSGSCTYGTASSNVLGGNSFQLKGANDTPNKINDVGTILIPFHFAWPRAYTLIVEAWDFDNDTLDDSSEELLIERSIHRGEMNPGEEGQLLRHNGQTAILWYSMHVRCDRHYYGSKCNKQCRPRDDYFGHYTCDHLGNPKCIEGWTGEGCKKAICKQGCSEQHGGCVVPGECVCNYGWQGPFCDQCLTYPGCLHGTCSRPWQCTCEKNWGGLLCDKDLNYCGTHQPCVNGGTCLNTEPDEYYCNCPEGYWGKNCEMVRHACVSNPCANGGSCHEVSSGFTCQCTAGWEGQTCAIDTDECVSNPCAHGGTCIDTENGFDCICPSQWTGRACQIDVDECIRRPCLNAHSCKNLIGGFHCACYSGWVGQKCDININSCYGQCQNGGTCQAGRGGYTCLCRPGFVGTRCELQWSGCISAPCQNGGQCYTLLDSYTCQCPQGFTGTNCEVWTDPCSPNPCQNNGQCLVVSGDFHCACPDQYEGKTCSQPRDHCKSSHCRVIDSCTTAVVSNSTHEGVWHILSNVCGPNGRCISQSGGNFSCDCQPGFTGTYCHENINDCVSSPCMNGGTCVDGVNSFYCLCPDGWDGPLCEHNVNECDGNPCKNGGRCQDLLNDFYCHCTDNWKGKTCHSRESQCDSHTCANGGTCQDHGDTFSCVCPAGWGGSTCNTAKNSSCDTGPCANGGTCVGGVSGFTCICKDGWEGPTCDQNVNDCNPHPCFNGGVCVDGVNWFHCECASGFTGPDCRINIDECQSSPCVYGATCVDEINSFRCLCPVGWDGPRCQDFLGTAMECSHSGSRLPLGWHWEEDCNICQCFHGNRKCSKVYCGRRLCLLQGGPGIPEHSSCPGDQECVTHHHLSCFRPPCHWGVCYGPEYLEQVSTICQPSGGQQDKDCAHVTLVFDKDSVPQGTTVEGICSELRYLPITRTLAKDHTLLILCDLSHSSSNAVEVAMSFDGNGAGVNPGEIQEVVSSIISALSSPHNSTVLLAVREVKVEPQVTRSAPGYLLLVLCVVFSVLWLLCAIVCVWWVRKRRKATERAGVALPEDNINNQWEMQHTVRVQSKTNTARDHATEDPRQEQKALMSVLDRVGDGAEEVENEEDRERELVVDKCPTAKSSKGQVVYSIHRVSQEPPHRTDYSNKRYCCKNKMMEGTKDHYV</sequence>
<dbReference type="FunFam" id="2.10.25.10:FF:000122">
    <property type="entry name" value="Protein crumbs homolog 2"/>
    <property type="match status" value="1"/>
</dbReference>
<feature type="domain" description="EGF-like" evidence="19">
    <location>
        <begin position="784"/>
        <end position="820"/>
    </location>
</feature>
<evidence type="ECO:0000313" key="21">
    <source>
        <dbReference type="Proteomes" id="UP000504632"/>
    </source>
</evidence>
<evidence type="ECO:0000256" key="7">
    <source>
        <dbReference type="ARBA" id="ARBA00022782"/>
    </source>
</evidence>
<dbReference type="SMART" id="SM00181">
    <property type="entry name" value="EGF"/>
    <property type="match status" value="16"/>
</dbReference>
<feature type="domain" description="EGF-like" evidence="19">
    <location>
        <begin position="591"/>
        <end position="629"/>
    </location>
</feature>
<evidence type="ECO:0000256" key="16">
    <source>
        <dbReference type="RuleBase" id="RU280815"/>
    </source>
</evidence>
<dbReference type="Pfam" id="PF21700">
    <property type="entry name" value="EGF_DL_JAG"/>
    <property type="match status" value="1"/>
</dbReference>
<evidence type="ECO:0000256" key="10">
    <source>
        <dbReference type="ARBA" id="ARBA00022989"/>
    </source>
</evidence>
<feature type="domain" description="EGF-like" evidence="19">
    <location>
        <begin position="631"/>
        <end position="667"/>
    </location>
</feature>
<dbReference type="GO" id="GO:0030855">
    <property type="term" value="P:epithelial cell differentiation"/>
    <property type="evidence" value="ECO:0007669"/>
    <property type="project" value="UniProtKB-ARBA"/>
</dbReference>
<keyword evidence="5 16" id="KW-0732">Signal</keyword>
<feature type="signal peptide" evidence="18">
    <location>
        <begin position="1"/>
        <end position="25"/>
    </location>
</feature>
<gene>
    <name evidence="22" type="primary">LOC115810647</name>
</gene>
<dbReference type="PROSITE" id="PS01187">
    <property type="entry name" value="EGF_CA"/>
    <property type="match status" value="3"/>
</dbReference>
<dbReference type="FunFam" id="2.10.25.10:FF:000255">
    <property type="entry name" value="Sushi, nidogen and EGF-like domains 1"/>
    <property type="match status" value="1"/>
</dbReference>
<dbReference type="Gene3D" id="2.10.25.140">
    <property type="match status" value="1"/>
</dbReference>
<dbReference type="AlphaFoldDB" id="A0A6J2V9M4"/>
<feature type="disulfide bond" evidence="15">
    <location>
        <begin position="202"/>
        <end position="214"/>
    </location>
</feature>
<evidence type="ECO:0000256" key="12">
    <source>
        <dbReference type="ARBA" id="ARBA00023157"/>
    </source>
</evidence>
<feature type="domain" description="DSL" evidence="20">
    <location>
        <begin position="187"/>
        <end position="231"/>
    </location>
</feature>
<dbReference type="InterPro" id="IPR009030">
    <property type="entry name" value="Growth_fac_rcpt_cys_sf"/>
</dbReference>
<dbReference type="SUPFAM" id="SSF57196">
    <property type="entry name" value="EGF/Laminin"/>
    <property type="match status" value="7"/>
</dbReference>
<feature type="domain" description="EGF-like" evidence="19">
    <location>
        <begin position="527"/>
        <end position="563"/>
    </location>
</feature>
<evidence type="ECO:0000256" key="3">
    <source>
        <dbReference type="ARBA" id="ARBA00022536"/>
    </source>
</evidence>
<keyword evidence="8" id="KW-0832">Ubl conjugation</keyword>
<evidence type="ECO:0000256" key="6">
    <source>
        <dbReference type="ARBA" id="ARBA00022737"/>
    </source>
</evidence>
<dbReference type="PANTHER" id="PTHR24049">
    <property type="entry name" value="CRUMBS FAMILY MEMBER"/>
    <property type="match status" value="1"/>
</dbReference>
<feature type="chain" id="PRO_5026748735" description="Delta-like protein" evidence="18">
    <location>
        <begin position="26"/>
        <end position="1232"/>
    </location>
</feature>
<feature type="disulfide bond" evidence="14">
    <location>
        <begin position="364"/>
        <end position="373"/>
    </location>
</feature>
<protein>
    <recommendedName>
        <fullName evidence="16">Delta-like protein</fullName>
    </recommendedName>
</protein>
<dbReference type="GO" id="GO:0007157">
    <property type="term" value="P:heterophilic cell-cell adhesion via plasma membrane cell adhesion molecules"/>
    <property type="evidence" value="ECO:0007669"/>
    <property type="project" value="TreeGrafter"/>
</dbReference>
<dbReference type="Gene3D" id="2.60.40.3510">
    <property type="match status" value="1"/>
</dbReference>
<dbReference type="SMART" id="SM00179">
    <property type="entry name" value="EGF_CA"/>
    <property type="match status" value="14"/>
</dbReference>
<dbReference type="CDD" id="cd00054">
    <property type="entry name" value="EGF_CA"/>
    <property type="match status" value="13"/>
</dbReference>
<keyword evidence="13" id="KW-0325">Glycoprotein</keyword>
<dbReference type="GO" id="GO:0032991">
    <property type="term" value="C:protein-containing complex"/>
    <property type="evidence" value="ECO:0007669"/>
    <property type="project" value="TreeGrafter"/>
</dbReference>
<keyword evidence="4 16" id="KW-0812">Transmembrane</keyword>
<dbReference type="InterPro" id="IPR056986">
    <property type="entry name" value="JAG1_1/2_dom"/>
</dbReference>
<dbReference type="OrthoDB" id="283575at2759"/>
<comment type="function">
    <text evidence="16">Putative Notch ligand involved in the mediation of Notch signaling.</text>
</comment>
<feature type="disulfide bond" evidence="14">
    <location>
        <begin position="772"/>
        <end position="781"/>
    </location>
</feature>
<feature type="domain" description="EGF-like" evidence="19">
    <location>
        <begin position="746"/>
        <end position="782"/>
    </location>
</feature>
<feature type="disulfide bond" evidence="14">
    <location>
        <begin position="848"/>
        <end position="857"/>
    </location>
</feature>
<reference evidence="22" key="1">
    <citation type="submission" date="2025-08" db="UniProtKB">
        <authorList>
            <consortium name="RefSeq"/>
        </authorList>
    </citation>
    <scope>IDENTIFICATION</scope>
</reference>
<feature type="disulfide bond" evidence="14">
    <location>
        <begin position="657"/>
        <end position="666"/>
    </location>
</feature>
<evidence type="ECO:0000256" key="4">
    <source>
        <dbReference type="ARBA" id="ARBA00022692"/>
    </source>
</evidence>
<dbReference type="GO" id="GO:0048598">
    <property type="term" value="P:embryonic morphogenesis"/>
    <property type="evidence" value="ECO:0007669"/>
    <property type="project" value="UniProtKB-ARBA"/>
</dbReference>
<dbReference type="InterPro" id="IPR000742">
    <property type="entry name" value="EGF"/>
</dbReference>
<feature type="domain" description="EGF-like" evidence="19">
    <location>
        <begin position="669"/>
        <end position="705"/>
    </location>
</feature>
<dbReference type="FunFam" id="2.10.25.140:FF:000001">
    <property type="entry name" value="Delta-like protein"/>
    <property type="match status" value="1"/>
</dbReference>
<feature type="disulfide bond" evidence="15">
    <location>
        <begin position="222"/>
        <end position="231"/>
    </location>
</feature>
<dbReference type="PANTHER" id="PTHR24049:SF18">
    <property type="entry name" value="DELTA-LIKE PROTEIN"/>
    <property type="match status" value="1"/>
</dbReference>
<accession>A0A6J2V9M4</accession>
<dbReference type="Pfam" id="PF01414">
    <property type="entry name" value="DSL"/>
    <property type="match status" value="1"/>
</dbReference>
<dbReference type="PROSITE" id="PS51051">
    <property type="entry name" value="DSL"/>
    <property type="match status" value="1"/>
</dbReference>
<dbReference type="FunFam" id="2.10.25.10:FF:000018">
    <property type="entry name" value="Delta-like 1"/>
    <property type="match status" value="1"/>
</dbReference>
<dbReference type="Gene3D" id="2.10.25.10">
    <property type="entry name" value="Laminin"/>
    <property type="match status" value="15"/>
</dbReference>
<feature type="domain" description="EGF-like" evidence="19">
    <location>
        <begin position="707"/>
        <end position="743"/>
    </location>
</feature>
<keyword evidence="10 16" id="KW-1133">Transmembrane helix</keyword>
<dbReference type="GO" id="GO:0045597">
    <property type="term" value="P:positive regulation of cell differentiation"/>
    <property type="evidence" value="ECO:0007669"/>
    <property type="project" value="UniProtKB-ARBA"/>
</dbReference>
<evidence type="ECO:0000256" key="9">
    <source>
        <dbReference type="ARBA" id="ARBA00022976"/>
    </source>
</evidence>
<dbReference type="InterPro" id="IPR001774">
    <property type="entry name" value="DSL"/>
</dbReference>
<dbReference type="Pfam" id="PF23575">
    <property type="entry name" value="JAG1"/>
    <property type="match status" value="1"/>
</dbReference>
<dbReference type="FunFam" id="2.10.25.10:FF:000007">
    <property type="entry name" value="Delta-like protein"/>
    <property type="match status" value="1"/>
</dbReference>
<evidence type="ECO:0000259" key="19">
    <source>
        <dbReference type="PROSITE" id="PS50026"/>
    </source>
</evidence>
<organism evidence="21 22">
    <name type="scientific">Chanos chanos</name>
    <name type="common">Milkfish</name>
    <name type="synonym">Mugil chanos</name>
    <dbReference type="NCBI Taxonomy" id="29144"/>
    <lineage>
        <taxon>Eukaryota</taxon>
        <taxon>Metazoa</taxon>
        <taxon>Chordata</taxon>
        <taxon>Craniata</taxon>
        <taxon>Vertebrata</taxon>
        <taxon>Euteleostomi</taxon>
        <taxon>Actinopterygii</taxon>
        <taxon>Neopterygii</taxon>
        <taxon>Teleostei</taxon>
        <taxon>Ostariophysi</taxon>
        <taxon>Gonorynchiformes</taxon>
        <taxon>Chanidae</taxon>
        <taxon>Chanos</taxon>
    </lineage>
</organism>
<name>A0A6J2V9M4_CHACN</name>
<dbReference type="PROSITE" id="PS00010">
    <property type="entry name" value="ASX_HYDROXYL"/>
    <property type="match status" value="7"/>
</dbReference>
<feature type="domain" description="EGF-like" evidence="19">
    <location>
        <begin position="338"/>
        <end position="374"/>
    </location>
</feature>
<feature type="disulfide bond" evidence="14">
    <location>
        <begin position="695"/>
        <end position="704"/>
    </location>
</feature>
<feature type="disulfide bond" evidence="14">
    <location>
        <begin position="553"/>
        <end position="562"/>
    </location>
</feature>
<dbReference type="GO" id="GO:0005886">
    <property type="term" value="C:plasma membrane"/>
    <property type="evidence" value="ECO:0007669"/>
    <property type="project" value="UniProtKB-ARBA"/>
</dbReference>
<dbReference type="SMART" id="SM00215">
    <property type="entry name" value="VWC_out"/>
    <property type="match status" value="1"/>
</dbReference>
<feature type="domain" description="EGF-like" evidence="19">
    <location>
        <begin position="298"/>
        <end position="336"/>
    </location>
</feature>
<evidence type="ECO:0000256" key="1">
    <source>
        <dbReference type="ARBA" id="ARBA00004479"/>
    </source>
</evidence>
<feature type="disulfide bond" evidence="14">
    <location>
        <begin position="810"/>
        <end position="819"/>
    </location>
</feature>
<feature type="disulfide bond" evidence="14">
    <location>
        <begin position="733"/>
        <end position="742"/>
    </location>
</feature>
<feature type="disulfide bond" evidence="15">
    <location>
        <begin position="189"/>
        <end position="198"/>
    </location>
</feature>
<dbReference type="GeneID" id="115810647"/>
<dbReference type="Pfam" id="PF07657">
    <property type="entry name" value="MNNL"/>
    <property type="match status" value="1"/>
</dbReference>
<keyword evidence="3 14" id="KW-0245">EGF-like domain</keyword>
<dbReference type="GO" id="GO:0009953">
    <property type="term" value="P:dorsal/ventral pattern formation"/>
    <property type="evidence" value="ECO:0007669"/>
    <property type="project" value="UniProtKB-ARBA"/>
</dbReference>
<dbReference type="GO" id="GO:0090596">
    <property type="term" value="P:sensory organ morphogenesis"/>
    <property type="evidence" value="ECO:0007669"/>
    <property type="project" value="UniProtKB-ARBA"/>
</dbReference>
<dbReference type="PROSITE" id="PS00022">
    <property type="entry name" value="EGF_1"/>
    <property type="match status" value="15"/>
</dbReference>
<dbReference type="SMART" id="SM00051">
    <property type="entry name" value="DSL"/>
    <property type="match status" value="1"/>
</dbReference>
<feature type="domain" description="EGF-like" evidence="19">
    <location>
        <begin position="822"/>
        <end position="858"/>
    </location>
</feature>
<feature type="disulfide bond" evidence="14">
    <location>
        <begin position="456"/>
        <end position="466"/>
    </location>
</feature>
<dbReference type="FunFam" id="2.10.25.10:FF:000061">
    <property type="entry name" value="Delta-like protein"/>
    <property type="match status" value="3"/>
</dbReference>
<keyword evidence="11 16" id="KW-0472">Membrane</keyword>